<dbReference type="Proteomes" id="UP000001593">
    <property type="component" value="Unassembled WGS sequence"/>
</dbReference>
<feature type="domain" description="YqaJ viral recombinase" evidence="2">
    <location>
        <begin position="165"/>
        <end position="318"/>
    </location>
</feature>
<feature type="compositionally biased region" description="Polar residues" evidence="1">
    <location>
        <begin position="1"/>
        <end position="12"/>
    </location>
</feature>
<keyword evidence="4" id="KW-1185">Reference proteome</keyword>
<reference evidence="3 4" key="1">
    <citation type="journal article" date="2007" name="Science">
        <title>Sea anemone genome reveals ancestral eumetazoan gene repertoire and genomic organization.</title>
        <authorList>
            <person name="Putnam N.H."/>
            <person name="Srivastava M."/>
            <person name="Hellsten U."/>
            <person name="Dirks B."/>
            <person name="Chapman J."/>
            <person name="Salamov A."/>
            <person name="Terry A."/>
            <person name="Shapiro H."/>
            <person name="Lindquist E."/>
            <person name="Kapitonov V.V."/>
            <person name="Jurka J."/>
            <person name="Genikhovich G."/>
            <person name="Grigoriev I.V."/>
            <person name="Lucas S.M."/>
            <person name="Steele R.E."/>
            <person name="Finnerty J.R."/>
            <person name="Technau U."/>
            <person name="Martindale M.Q."/>
            <person name="Rokhsar D.S."/>
        </authorList>
    </citation>
    <scope>NUCLEOTIDE SEQUENCE [LARGE SCALE GENOMIC DNA]</scope>
    <source>
        <strain evidence="4">CH2 X CH6</strain>
    </source>
</reference>
<dbReference type="InterPro" id="IPR011604">
    <property type="entry name" value="PDDEXK-like_dom_sf"/>
</dbReference>
<dbReference type="EMBL" id="DS469960">
    <property type="protein sequence ID" value="EDO30936.1"/>
    <property type="molecule type" value="Genomic_DNA"/>
</dbReference>
<dbReference type="eggNOG" id="ENOG502S0S7">
    <property type="taxonomic scope" value="Eukaryota"/>
</dbReference>
<dbReference type="InParanoid" id="A7SZC6"/>
<dbReference type="Pfam" id="PF09588">
    <property type="entry name" value="YqaJ"/>
    <property type="match status" value="1"/>
</dbReference>
<dbReference type="PANTHER" id="PTHR47526:SF4">
    <property type="entry name" value="SWIM-TYPE DOMAIN-CONTAINING PROTEIN"/>
    <property type="match status" value="1"/>
</dbReference>
<feature type="region of interest" description="Disordered" evidence="1">
    <location>
        <begin position="1"/>
        <end position="20"/>
    </location>
</feature>
<dbReference type="SUPFAM" id="SSF52980">
    <property type="entry name" value="Restriction endonuclease-like"/>
    <property type="match status" value="1"/>
</dbReference>
<dbReference type="HOGENOM" id="CLU_799989_0_0_1"/>
<dbReference type="Gene3D" id="3.90.320.10">
    <property type="match status" value="1"/>
</dbReference>
<dbReference type="OMA" id="RARYEKK"/>
<dbReference type="GO" id="GO:0006281">
    <property type="term" value="P:DNA repair"/>
    <property type="evidence" value="ECO:0007669"/>
    <property type="project" value="UniProtKB-ARBA"/>
</dbReference>
<dbReference type="InterPro" id="IPR019080">
    <property type="entry name" value="YqaJ_viral_recombinase"/>
</dbReference>
<evidence type="ECO:0000313" key="4">
    <source>
        <dbReference type="Proteomes" id="UP000001593"/>
    </source>
</evidence>
<dbReference type="PhylomeDB" id="A7SZC6"/>
<dbReference type="PANTHER" id="PTHR47526">
    <property type="entry name" value="ATP-DEPENDENT DNA HELICASE"/>
    <property type="match status" value="1"/>
</dbReference>
<evidence type="ECO:0000256" key="1">
    <source>
        <dbReference type="SAM" id="MobiDB-lite"/>
    </source>
</evidence>
<organism evidence="3 4">
    <name type="scientific">Nematostella vectensis</name>
    <name type="common">Starlet sea anemone</name>
    <dbReference type="NCBI Taxonomy" id="45351"/>
    <lineage>
        <taxon>Eukaryota</taxon>
        <taxon>Metazoa</taxon>
        <taxon>Cnidaria</taxon>
        <taxon>Anthozoa</taxon>
        <taxon>Hexacorallia</taxon>
        <taxon>Actiniaria</taxon>
        <taxon>Edwardsiidae</taxon>
        <taxon>Nematostella</taxon>
    </lineage>
</organism>
<proteinExistence type="predicted"/>
<name>A7SZC6_NEMVE</name>
<dbReference type="CDD" id="cd22343">
    <property type="entry name" value="PDDEXK_lambda_exonuclease-like"/>
    <property type="match status" value="1"/>
</dbReference>
<sequence>MTAAKLQQSETMATKLPSDRVPSLPKYRELLDPEVRKNYNAKLKSIANINPYNVSRNVFTDSWELWPEIQFPDIVNYLLFSTSNNTKEELKAYKSLDVYQYFVAGWVRCIFVGKASTDVRILIGKLNIDDLLKKSKETFHAMKITPQQARDIEEATREQSKSSLWFGMRAGRITSSKFHQACHTNPLSPSVSLIKDVCYGSKFLTAAVRWGRTHEKDALDKYKQAMKDKHQDFHINESGLFINPDHPHLGASPDAISSRKCHGAGCVEVKCPYSARVGPITADTIDCLVLTPDGRLQLDRKHAYYSQLQLQMASTTYHFVDFVVWTPSDLFIERVYPDNALSALTWP</sequence>
<gene>
    <name evidence="3" type="ORF">NEMVEDRAFT_v1g219898</name>
</gene>
<protein>
    <recommendedName>
        <fullName evidence="2">YqaJ viral recombinase domain-containing protein</fullName>
    </recommendedName>
</protein>
<dbReference type="AlphaFoldDB" id="A7SZC6"/>
<evidence type="ECO:0000313" key="3">
    <source>
        <dbReference type="EMBL" id="EDO30936.1"/>
    </source>
</evidence>
<accession>A7SZC6</accession>
<evidence type="ECO:0000259" key="2">
    <source>
        <dbReference type="Pfam" id="PF09588"/>
    </source>
</evidence>
<dbReference type="InterPro" id="IPR011335">
    <property type="entry name" value="Restrct_endonuc-II-like"/>
</dbReference>